<evidence type="ECO:0000313" key="2">
    <source>
        <dbReference type="Proteomes" id="UP000038009"/>
    </source>
</evidence>
<comment type="caution">
    <text evidence="1">The sequence shown here is derived from an EMBL/GenBank/DDBJ whole genome shotgun (WGS) entry which is preliminary data.</text>
</comment>
<evidence type="ECO:0000313" key="1">
    <source>
        <dbReference type="EMBL" id="KPI89614.1"/>
    </source>
</evidence>
<dbReference type="SUPFAM" id="SSF53067">
    <property type="entry name" value="Actin-like ATPase domain"/>
    <property type="match status" value="1"/>
</dbReference>
<organism evidence="1 2">
    <name type="scientific">Leptomonas seymouri</name>
    <dbReference type="NCBI Taxonomy" id="5684"/>
    <lineage>
        <taxon>Eukaryota</taxon>
        <taxon>Discoba</taxon>
        <taxon>Euglenozoa</taxon>
        <taxon>Kinetoplastea</taxon>
        <taxon>Metakinetoplastina</taxon>
        <taxon>Trypanosomatida</taxon>
        <taxon>Trypanosomatidae</taxon>
        <taxon>Leishmaniinae</taxon>
        <taxon>Leptomonas</taxon>
    </lineage>
</organism>
<protein>
    <recommendedName>
        <fullName evidence="3">Actin-like protein</fullName>
    </recommendedName>
</protein>
<dbReference type="OMA" id="GHCRLTQ"/>
<evidence type="ECO:0008006" key="3">
    <source>
        <dbReference type="Google" id="ProtNLM"/>
    </source>
</evidence>
<dbReference type="Gene3D" id="3.30.420.40">
    <property type="match status" value="3"/>
</dbReference>
<proteinExistence type="predicted"/>
<dbReference type="Proteomes" id="UP000038009">
    <property type="component" value="Unassembled WGS sequence"/>
</dbReference>
<dbReference type="Gene3D" id="3.90.640.10">
    <property type="entry name" value="Actin, Chain A, domain 4"/>
    <property type="match status" value="1"/>
</dbReference>
<dbReference type="VEuPathDB" id="TriTrypDB:Lsey_0020_0280"/>
<accession>A0A0N1IAW3</accession>
<dbReference type="EMBL" id="LJSK01000020">
    <property type="protein sequence ID" value="KPI89614.1"/>
    <property type="molecule type" value="Genomic_DNA"/>
</dbReference>
<dbReference type="InterPro" id="IPR043129">
    <property type="entry name" value="ATPase_NBD"/>
</dbReference>
<sequence length="780" mass="82766">MAMYAVSISLGASSSYVAVAPVSNSSTGTASQSDTLPIKVIANSSGHRNTQVVASLMEQEVLFADNALHQYVRQPQKVVPYLFSFAAAAASIADAQHTTGASEGAAAADSEEEQPTSDLLQVVEAAVRQKYKGHCRMTVSTTGARRLGFMYTAEMNGEPVESFISAEDLFIRFLNYVKEHSIDGACGLATTGGGSPIDSAPNATKIFLTLVVPRYAFPEAADSAHNGHRSSTLEWLKEAVQASHLGAVVTNTSVVFSDEAAVLAYDGAAVERRIPRFLGTATHNMLVVDWGVHSLSLSLLCSRGGVLVCPPKQHNVPYRCFTKGSGASSEGYFSVGGCSGGDALDLALAERVAARYITQQRRLFSGTVRGINALAQLNQSLPSMGSSEHPATQVIQEAIPARAMRRLALLMAERKVSLNTNPQASSVSVEVEAFYEGMDLMDNQTLNKNKLDNAIRSEWGFVDMFNKAVRAFAERYQEVWTEGFVDAVLLTGGLCQMNSLTKLLTASITSAEQRSLFNPNVRVLDSSVMGNGVCADELFCVGGCQLSYRIAEAFTARRLAQGRQARKGAGKLRASIMAEAAEVATSVWEALTQDDDDDDDEDSSDAGLQQVQVGGDAHTRPFLSRNVYVYGGDVANLTTAATQTLPRSSLQVLLAHSSALPTRVCIPWSPASAEAKAVLYLFTDAKEADAAGGESETVDVRPACAGGVVLSAAPAVDGSDAPCTLVIAVTAQSRWNENSEREVQVSVQVVRAQSGETAGGSLPPAITPGNVCSTTEFVLR</sequence>
<dbReference type="OrthoDB" id="278093at2759"/>
<gene>
    <name evidence="1" type="ORF">ABL78_1279</name>
</gene>
<name>A0A0N1IAW3_LEPSE</name>
<reference evidence="1 2" key="1">
    <citation type="journal article" date="2015" name="PLoS Pathog.">
        <title>Leptomonas seymouri: Adaptations to the Dixenous Life Cycle Analyzed by Genome Sequencing, Transcriptome Profiling and Co-infection with Leishmania donovani.</title>
        <authorList>
            <person name="Kraeva N."/>
            <person name="Butenko A."/>
            <person name="Hlavacova J."/>
            <person name="Kostygov A."/>
            <person name="Myskova J."/>
            <person name="Grybchuk D."/>
            <person name="Lestinova T."/>
            <person name="Votypka J."/>
            <person name="Volf P."/>
            <person name="Opperdoes F."/>
            <person name="Flegontov P."/>
            <person name="Lukes J."/>
            <person name="Yurchenko V."/>
        </authorList>
    </citation>
    <scope>NUCLEOTIDE SEQUENCE [LARGE SCALE GENOMIC DNA]</scope>
    <source>
        <strain evidence="1 2">ATCC 30220</strain>
    </source>
</reference>
<keyword evidence="2" id="KW-1185">Reference proteome</keyword>
<dbReference type="AlphaFoldDB" id="A0A0N1IAW3"/>